<dbReference type="InterPro" id="IPR012337">
    <property type="entry name" value="RNaseH-like_sf"/>
</dbReference>
<keyword evidence="7" id="KW-1185">Reference proteome</keyword>
<dbReference type="AlphaFoldDB" id="A0AA38NVU1"/>
<comment type="caution">
    <text evidence="6">The sequence shown here is derived from an EMBL/GenBank/DDBJ whole genome shotgun (WGS) entry which is preliminary data.</text>
</comment>
<dbReference type="InterPro" id="IPR052035">
    <property type="entry name" value="ZnF_BED_domain_contain"/>
</dbReference>
<keyword evidence="3" id="KW-0863">Zinc-finger</keyword>
<name>A0AA38NVU1_9AGAR</name>
<gene>
    <name evidence="6" type="ORF">F5878DRAFT_520498</name>
</gene>
<dbReference type="GO" id="GO:0008270">
    <property type="term" value="F:zinc ion binding"/>
    <property type="evidence" value="ECO:0007669"/>
    <property type="project" value="UniProtKB-KW"/>
</dbReference>
<dbReference type="SUPFAM" id="SSF53098">
    <property type="entry name" value="Ribonuclease H-like"/>
    <property type="match status" value="1"/>
</dbReference>
<reference evidence="6" key="1">
    <citation type="submission" date="2022-08" db="EMBL/GenBank/DDBJ databases">
        <authorList>
            <consortium name="DOE Joint Genome Institute"/>
            <person name="Min B."/>
            <person name="Riley R."/>
            <person name="Sierra-Patev S."/>
            <person name="Naranjo-Ortiz M."/>
            <person name="Looney B."/>
            <person name="Konkel Z."/>
            <person name="Slot J.C."/>
            <person name="Sakamoto Y."/>
            <person name="Steenwyk J.L."/>
            <person name="Rokas A."/>
            <person name="Carro J."/>
            <person name="Camarero S."/>
            <person name="Ferreira P."/>
            <person name="Molpeceres G."/>
            <person name="Ruiz-Duenas F.J."/>
            <person name="Serrano A."/>
            <person name="Henrissat B."/>
            <person name="Drula E."/>
            <person name="Hughes K.W."/>
            <person name="Mata J.L."/>
            <person name="Ishikawa N.K."/>
            <person name="Vargas-Isla R."/>
            <person name="Ushijima S."/>
            <person name="Smith C.A."/>
            <person name="Ahrendt S."/>
            <person name="Andreopoulos W."/>
            <person name="He G."/>
            <person name="Labutti K."/>
            <person name="Lipzen A."/>
            <person name="Ng V."/>
            <person name="Sandor L."/>
            <person name="Barry K."/>
            <person name="Martinez A.T."/>
            <person name="Xiao Y."/>
            <person name="Gibbons J.G."/>
            <person name="Terashima K."/>
            <person name="Hibbett D.S."/>
            <person name="Grigoriev I.V."/>
        </authorList>
    </citation>
    <scope>NUCLEOTIDE SEQUENCE</scope>
    <source>
        <strain evidence="6">TFB9207</strain>
    </source>
</reference>
<keyword evidence="4" id="KW-0862">Zinc</keyword>
<evidence type="ECO:0000256" key="1">
    <source>
        <dbReference type="ARBA" id="ARBA00004123"/>
    </source>
</evidence>
<accession>A0AA38NVU1</accession>
<dbReference type="PANTHER" id="PTHR46481">
    <property type="entry name" value="ZINC FINGER BED DOMAIN-CONTAINING PROTEIN 4"/>
    <property type="match status" value="1"/>
</dbReference>
<feature type="non-terminal residue" evidence="6">
    <location>
        <position position="1"/>
    </location>
</feature>
<keyword evidence="5" id="KW-0539">Nucleus</keyword>
<keyword evidence="2" id="KW-0479">Metal-binding</keyword>
<dbReference type="EMBL" id="MU807395">
    <property type="protein sequence ID" value="KAJ3831532.1"/>
    <property type="molecule type" value="Genomic_DNA"/>
</dbReference>
<evidence type="ECO:0000256" key="4">
    <source>
        <dbReference type="ARBA" id="ARBA00022833"/>
    </source>
</evidence>
<proteinExistence type="predicted"/>
<protein>
    <submittedName>
        <fullName evidence="6">Ribonuclease H-like domain-containing protein</fullName>
    </submittedName>
</protein>
<feature type="non-terminal residue" evidence="6">
    <location>
        <position position="173"/>
    </location>
</feature>
<dbReference type="PANTHER" id="PTHR46481:SF10">
    <property type="entry name" value="ZINC FINGER BED DOMAIN-CONTAINING PROTEIN 39"/>
    <property type="match status" value="1"/>
</dbReference>
<evidence type="ECO:0000313" key="7">
    <source>
        <dbReference type="Proteomes" id="UP001163846"/>
    </source>
</evidence>
<organism evidence="6 7">
    <name type="scientific">Lentinula raphanica</name>
    <dbReference type="NCBI Taxonomy" id="153919"/>
    <lineage>
        <taxon>Eukaryota</taxon>
        <taxon>Fungi</taxon>
        <taxon>Dikarya</taxon>
        <taxon>Basidiomycota</taxon>
        <taxon>Agaricomycotina</taxon>
        <taxon>Agaricomycetes</taxon>
        <taxon>Agaricomycetidae</taxon>
        <taxon>Agaricales</taxon>
        <taxon>Marasmiineae</taxon>
        <taxon>Omphalotaceae</taxon>
        <taxon>Lentinula</taxon>
    </lineage>
</organism>
<comment type="subcellular location">
    <subcellularLocation>
        <location evidence="1">Nucleus</location>
    </subcellularLocation>
</comment>
<sequence length="173" mass="19663">RKISYKIINSPTGLLPKWKEHIAKAELPDRILPRDVATRWNSTHDMLNSFLQMKTAISDFVDRSSHSLTEYALTEEEWEVAEGLSAALLILKEATLFFSQDGTNISAVIPAMDAIDEVFATGIINDEDLSEPIRHALAIGKKTLNKYYSLTDDSELYRIAMVLHPSYKLDYFR</sequence>
<dbReference type="Proteomes" id="UP001163846">
    <property type="component" value="Unassembled WGS sequence"/>
</dbReference>
<evidence type="ECO:0000256" key="3">
    <source>
        <dbReference type="ARBA" id="ARBA00022771"/>
    </source>
</evidence>
<evidence type="ECO:0000256" key="2">
    <source>
        <dbReference type="ARBA" id="ARBA00022723"/>
    </source>
</evidence>
<evidence type="ECO:0000313" key="6">
    <source>
        <dbReference type="EMBL" id="KAJ3831532.1"/>
    </source>
</evidence>
<evidence type="ECO:0000256" key="5">
    <source>
        <dbReference type="ARBA" id="ARBA00023242"/>
    </source>
</evidence>
<dbReference type="GO" id="GO:0005634">
    <property type="term" value="C:nucleus"/>
    <property type="evidence" value="ECO:0007669"/>
    <property type="project" value="UniProtKB-SubCell"/>
</dbReference>